<dbReference type="InterPro" id="IPR004812">
    <property type="entry name" value="Efflux_drug-R_Bcr/CmlA"/>
</dbReference>
<comment type="subcellular location">
    <subcellularLocation>
        <location evidence="1 8">Cell membrane</location>
        <topology evidence="1 8">Multi-pass membrane protein</topology>
    </subcellularLocation>
</comment>
<evidence type="ECO:0000256" key="4">
    <source>
        <dbReference type="ARBA" id="ARBA00022475"/>
    </source>
</evidence>
<dbReference type="PANTHER" id="PTHR23502">
    <property type="entry name" value="MAJOR FACILITATOR SUPERFAMILY"/>
    <property type="match status" value="1"/>
</dbReference>
<keyword evidence="11" id="KW-1185">Reference proteome</keyword>
<dbReference type="Proteomes" id="UP000033115">
    <property type="component" value="Chromosome"/>
</dbReference>
<comment type="similarity">
    <text evidence="2 8">Belongs to the major facilitator superfamily. Bcr/CmlA family.</text>
</comment>
<evidence type="ECO:0000259" key="9">
    <source>
        <dbReference type="PROSITE" id="PS50850"/>
    </source>
</evidence>
<comment type="caution">
    <text evidence="8">Lacks conserved residue(s) required for the propagation of feature annotation.</text>
</comment>
<dbReference type="SUPFAM" id="SSF103473">
    <property type="entry name" value="MFS general substrate transporter"/>
    <property type="match status" value="1"/>
</dbReference>
<feature type="transmembrane region" description="Helical" evidence="8">
    <location>
        <begin position="12"/>
        <end position="33"/>
    </location>
</feature>
<dbReference type="InterPro" id="IPR036259">
    <property type="entry name" value="MFS_trans_sf"/>
</dbReference>
<keyword evidence="5 8" id="KW-0812">Transmembrane</keyword>
<keyword evidence="3 8" id="KW-0813">Transport</keyword>
<evidence type="ECO:0000256" key="8">
    <source>
        <dbReference type="RuleBase" id="RU365088"/>
    </source>
</evidence>
<feature type="transmembrane region" description="Helical" evidence="8">
    <location>
        <begin position="173"/>
        <end position="191"/>
    </location>
</feature>
<dbReference type="EMBL" id="CP009933">
    <property type="protein sequence ID" value="AKA67947.1"/>
    <property type="molecule type" value="Genomic_DNA"/>
</dbReference>
<dbReference type="PROSITE" id="PS50850">
    <property type="entry name" value="MFS"/>
    <property type="match status" value="1"/>
</dbReference>
<protein>
    <recommendedName>
        <fullName evidence="8">Bcr/CflA family efflux transporter</fullName>
    </recommendedName>
</protein>
<dbReference type="NCBIfam" id="TIGR00710">
    <property type="entry name" value="efflux_Bcr_CflA"/>
    <property type="match status" value="1"/>
</dbReference>
<feature type="transmembrane region" description="Helical" evidence="8">
    <location>
        <begin position="84"/>
        <end position="103"/>
    </location>
</feature>
<dbReference type="HOGENOM" id="CLU_001265_47_0_9"/>
<feature type="transmembrane region" description="Helical" evidence="8">
    <location>
        <begin position="287"/>
        <end position="305"/>
    </location>
</feature>
<evidence type="ECO:0000256" key="5">
    <source>
        <dbReference type="ARBA" id="ARBA00022692"/>
    </source>
</evidence>
<proteinExistence type="inferred from homology"/>
<keyword evidence="6 8" id="KW-1133">Transmembrane helix</keyword>
<dbReference type="Pfam" id="PF07690">
    <property type="entry name" value="MFS_1"/>
    <property type="match status" value="1"/>
</dbReference>
<dbReference type="AlphaFoldDB" id="A0A0E3M5D0"/>
<dbReference type="InterPro" id="IPR020846">
    <property type="entry name" value="MFS_dom"/>
</dbReference>
<sequence>MAKTVIRGTQKYLGVKGLIIFIAVMNMFIPLSIDLYLPSLPTMGEYFNASSSIVNLTLVCFFFFFAVGIFIFGPFSDKYGRKPILIIGILIYTIASGLCAVSSTIYQLIAFRIVQALGAGSIIVVSMALIKDCFDGETRDTILAVVQGMSVIAPMAAPIIGAIILKFGNWRDTFLVLMIIGILNLIAAILFEETLPKSERYNGSIKGSITRLFVVGKNPGFISVLIIFSLFMAPYMAYISVSSYVYVKYFHLNEQVYSYFFAANSFFAMLGPVVYLKIACKTTVKKFSNVCFLITLVSGISLIMVGTYSPWLFLISFLPFTLIEGAIRPLSTSILLEQQKKDTGSASSLINAVGTIFGSGGMLLGTLGWSNVVVGMGIILIGATLIALIGWIALGKSKIEVKGI</sequence>
<accession>A0A0E3M5D0</accession>
<dbReference type="GO" id="GO:0005886">
    <property type="term" value="C:plasma membrane"/>
    <property type="evidence" value="ECO:0007669"/>
    <property type="project" value="UniProtKB-SubCell"/>
</dbReference>
<evidence type="ECO:0000256" key="1">
    <source>
        <dbReference type="ARBA" id="ARBA00004651"/>
    </source>
</evidence>
<feature type="transmembrane region" description="Helical" evidence="8">
    <location>
        <begin position="373"/>
        <end position="394"/>
    </location>
</feature>
<evidence type="ECO:0000256" key="7">
    <source>
        <dbReference type="ARBA" id="ARBA00023136"/>
    </source>
</evidence>
<dbReference type="RefSeq" id="WP_029163570.1">
    <property type="nucleotide sequence ID" value="NZ_CP009933.1"/>
</dbReference>
<feature type="transmembrane region" description="Helical" evidence="8">
    <location>
        <begin position="212"/>
        <end position="236"/>
    </location>
</feature>
<feature type="transmembrane region" description="Helical" evidence="8">
    <location>
        <begin position="142"/>
        <end position="167"/>
    </location>
</feature>
<evidence type="ECO:0000313" key="10">
    <source>
        <dbReference type="EMBL" id="AKA67947.1"/>
    </source>
</evidence>
<evidence type="ECO:0000256" key="6">
    <source>
        <dbReference type="ARBA" id="ARBA00022989"/>
    </source>
</evidence>
<keyword evidence="7 8" id="KW-0472">Membrane</keyword>
<reference evidence="10 11" key="1">
    <citation type="journal article" date="2015" name="J. Biotechnol.">
        <title>Complete genome sequence of a malodorant-producing acetogen, Clostridium scatologenes ATCC 25775(T).</title>
        <authorList>
            <person name="Zhu Z."/>
            <person name="Guo T."/>
            <person name="Zheng H."/>
            <person name="Song T."/>
            <person name="Ouyang P."/>
            <person name="Xie J."/>
        </authorList>
    </citation>
    <scope>NUCLEOTIDE SEQUENCE [LARGE SCALE GENOMIC DNA]</scope>
    <source>
        <strain evidence="10 11">ATCC 25775</strain>
    </source>
</reference>
<keyword evidence="4 8" id="KW-1003">Cell membrane</keyword>
<feature type="domain" description="Major facilitator superfamily (MFS) profile" evidence="9">
    <location>
        <begin position="18"/>
        <end position="402"/>
    </location>
</feature>
<feature type="transmembrane region" description="Helical" evidence="8">
    <location>
        <begin position="256"/>
        <end position="275"/>
    </location>
</feature>
<dbReference type="GO" id="GO:1990961">
    <property type="term" value="P:xenobiotic detoxification by transmembrane export across the plasma membrane"/>
    <property type="evidence" value="ECO:0007669"/>
    <property type="project" value="InterPro"/>
</dbReference>
<dbReference type="Gene3D" id="1.20.1720.10">
    <property type="entry name" value="Multidrug resistance protein D"/>
    <property type="match status" value="1"/>
</dbReference>
<gene>
    <name evidence="10" type="ORF">CSCA_0822</name>
</gene>
<evidence type="ECO:0000256" key="2">
    <source>
        <dbReference type="ARBA" id="ARBA00006236"/>
    </source>
</evidence>
<feature type="transmembrane region" description="Helical" evidence="8">
    <location>
        <begin position="53"/>
        <end position="72"/>
    </location>
</feature>
<dbReference type="GO" id="GO:0042910">
    <property type="term" value="F:xenobiotic transmembrane transporter activity"/>
    <property type="evidence" value="ECO:0007669"/>
    <property type="project" value="InterPro"/>
</dbReference>
<dbReference type="KEGG" id="csq:CSCA_0822"/>
<dbReference type="STRING" id="1548.CSCA_0822"/>
<organism evidence="10 11">
    <name type="scientific">Clostridium scatologenes</name>
    <dbReference type="NCBI Taxonomy" id="1548"/>
    <lineage>
        <taxon>Bacteria</taxon>
        <taxon>Bacillati</taxon>
        <taxon>Bacillota</taxon>
        <taxon>Clostridia</taxon>
        <taxon>Eubacteriales</taxon>
        <taxon>Clostridiaceae</taxon>
        <taxon>Clostridium</taxon>
    </lineage>
</organism>
<evidence type="ECO:0000256" key="3">
    <source>
        <dbReference type="ARBA" id="ARBA00022448"/>
    </source>
</evidence>
<dbReference type="PANTHER" id="PTHR23502:SF132">
    <property type="entry name" value="POLYAMINE TRANSPORTER 2-RELATED"/>
    <property type="match status" value="1"/>
</dbReference>
<name>A0A0E3M5D0_CLOSL</name>
<dbReference type="InterPro" id="IPR011701">
    <property type="entry name" value="MFS"/>
</dbReference>
<feature type="transmembrane region" description="Helical" evidence="8">
    <location>
        <begin position="109"/>
        <end position="130"/>
    </location>
</feature>
<evidence type="ECO:0000313" key="11">
    <source>
        <dbReference type="Proteomes" id="UP000033115"/>
    </source>
</evidence>